<keyword evidence="1" id="KW-0479">Metal-binding</keyword>
<dbReference type="Proteomes" id="UP000033483">
    <property type="component" value="Unassembled WGS sequence"/>
</dbReference>
<evidence type="ECO:0000313" key="8">
    <source>
        <dbReference type="Proteomes" id="UP000033483"/>
    </source>
</evidence>
<evidence type="ECO:0000256" key="1">
    <source>
        <dbReference type="ARBA" id="ARBA00022723"/>
    </source>
</evidence>
<organism evidence="7 8">
    <name type="scientific">Thielaviopsis punctulata</name>
    <dbReference type="NCBI Taxonomy" id="72032"/>
    <lineage>
        <taxon>Eukaryota</taxon>
        <taxon>Fungi</taxon>
        <taxon>Dikarya</taxon>
        <taxon>Ascomycota</taxon>
        <taxon>Pezizomycotina</taxon>
        <taxon>Sordariomycetes</taxon>
        <taxon>Hypocreomycetidae</taxon>
        <taxon>Microascales</taxon>
        <taxon>Ceratocystidaceae</taxon>
        <taxon>Thielaviopsis</taxon>
    </lineage>
</organism>
<feature type="domain" description="Anaphase-promoting complex subunit 11 RING-H2 finger" evidence="6">
    <location>
        <begin position="21"/>
        <end position="47"/>
    </location>
</feature>
<dbReference type="GO" id="GO:0097602">
    <property type="term" value="F:cullin family protein binding"/>
    <property type="evidence" value="ECO:0007669"/>
    <property type="project" value="InterPro"/>
</dbReference>
<keyword evidence="2" id="KW-0863">Zinc-finger</keyword>
<keyword evidence="8" id="KW-1185">Reference proteome</keyword>
<dbReference type="GO" id="GO:0005680">
    <property type="term" value="C:anaphase-promoting complex"/>
    <property type="evidence" value="ECO:0007669"/>
    <property type="project" value="InterPro"/>
</dbReference>
<dbReference type="AlphaFoldDB" id="A0A0F4ZE03"/>
<name>A0A0F4ZE03_9PEZI</name>
<dbReference type="OrthoDB" id="1681166at2759"/>
<dbReference type="GO" id="GO:0031145">
    <property type="term" value="P:anaphase-promoting complex-dependent catabolic process"/>
    <property type="evidence" value="ECO:0007669"/>
    <property type="project" value="InterPro"/>
</dbReference>
<protein>
    <recommendedName>
        <fullName evidence="6">Anaphase-promoting complex subunit 11 RING-H2 finger domain-containing protein</fullName>
    </recommendedName>
</protein>
<dbReference type="InterPro" id="IPR013083">
    <property type="entry name" value="Znf_RING/FYVE/PHD"/>
</dbReference>
<dbReference type="Pfam" id="PF12861">
    <property type="entry name" value="zf-ANAPC11"/>
    <property type="match status" value="1"/>
</dbReference>
<dbReference type="SUPFAM" id="SSF57850">
    <property type="entry name" value="RING/U-box"/>
    <property type="match status" value="1"/>
</dbReference>
<dbReference type="InterPro" id="IPR051031">
    <property type="entry name" value="RING-box_E3_Ubiquitin_Ligase"/>
</dbReference>
<keyword evidence="5" id="KW-0131">Cell cycle</keyword>
<evidence type="ECO:0000256" key="4">
    <source>
        <dbReference type="ARBA" id="ARBA00022833"/>
    </source>
</evidence>
<evidence type="ECO:0000256" key="3">
    <source>
        <dbReference type="ARBA" id="ARBA00022786"/>
    </source>
</evidence>
<gene>
    <name evidence="7" type="ORF">TD95_000286</name>
</gene>
<keyword evidence="3" id="KW-0833">Ubl conjugation pathway</keyword>
<keyword evidence="4" id="KW-0862">Zinc</keyword>
<dbReference type="InterPro" id="IPR024991">
    <property type="entry name" value="RING-H2_APC11"/>
</dbReference>
<evidence type="ECO:0000259" key="6">
    <source>
        <dbReference type="Pfam" id="PF12861"/>
    </source>
</evidence>
<sequence length="47" mass="5351">MKVKITTWQSVATWRWDLPEDDVCGICQVQFDGTCPTCKYPGDDCPI</sequence>
<accession>A0A0F4ZE03</accession>
<reference evidence="7 8" key="1">
    <citation type="submission" date="2015-03" db="EMBL/GenBank/DDBJ databases">
        <authorList>
            <person name="Radwan O."/>
            <person name="Al-Naeli F.A."/>
            <person name="Rendon G.A."/>
            <person name="Fields C."/>
        </authorList>
    </citation>
    <scope>NUCLEOTIDE SEQUENCE [LARGE SCALE GENOMIC DNA]</scope>
    <source>
        <strain evidence="7">CR-DP1</strain>
    </source>
</reference>
<dbReference type="EMBL" id="LAEV01001117">
    <property type="protein sequence ID" value="KKA28834.1"/>
    <property type="molecule type" value="Genomic_DNA"/>
</dbReference>
<proteinExistence type="predicted"/>
<dbReference type="Gene3D" id="3.30.40.10">
    <property type="entry name" value="Zinc/RING finger domain, C3HC4 (zinc finger)"/>
    <property type="match status" value="1"/>
</dbReference>
<evidence type="ECO:0000256" key="5">
    <source>
        <dbReference type="ARBA" id="ARBA00023306"/>
    </source>
</evidence>
<evidence type="ECO:0000256" key="2">
    <source>
        <dbReference type="ARBA" id="ARBA00022771"/>
    </source>
</evidence>
<dbReference type="GO" id="GO:0061630">
    <property type="term" value="F:ubiquitin protein ligase activity"/>
    <property type="evidence" value="ECO:0007669"/>
    <property type="project" value="InterPro"/>
</dbReference>
<dbReference type="PANTHER" id="PTHR11210">
    <property type="entry name" value="RING BOX"/>
    <property type="match status" value="1"/>
</dbReference>
<evidence type="ECO:0000313" key="7">
    <source>
        <dbReference type="EMBL" id="KKA28834.1"/>
    </source>
</evidence>
<dbReference type="GO" id="GO:0008270">
    <property type="term" value="F:zinc ion binding"/>
    <property type="evidence" value="ECO:0007669"/>
    <property type="project" value="UniProtKB-KW"/>
</dbReference>
<comment type="caution">
    <text evidence="7">The sequence shown here is derived from an EMBL/GenBank/DDBJ whole genome shotgun (WGS) entry which is preliminary data.</text>
</comment>